<reference evidence="2 3" key="1">
    <citation type="submission" date="2021-06" db="EMBL/GenBank/DDBJ databases">
        <authorList>
            <person name="Palmer J.M."/>
        </authorList>
    </citation>
    <scope>NUCLEOTIDE SEQUENCE [LARGE SCALE GENOMIC DNA]</scope>
    <source>
        <strain evidence="2 3">AS_MEX2019</strain>
        <tissue evidence="2">Muscle</tissue>
    </source>
</reference>
<comment type="caution">
    <text evidence="2">The sequence shown here is derived from an EMBL/GenBank/DDBJ whole genome shotgun (WGS) entry which is preliminary data.</text>
</comment>
<evidence type="ECO:0000313" key="2">
    <source>
        <dbReference type="EMBL" id="MEQ2282261.1"/>
    </source>
</evidence>
<keyword evidence="3" id="KW-1185">Reference proteome</keyword>
<evidence type="ECO:0000313" key="3">
    <source>
        <dbReference type="Proteomes" id="UP001469553"/>
    </source>
</evidence>
<feature type="region of interest" description="Disordered" evidence="1">
    <location>
        <begin position="91"/>
        <end position="125"/>
    </location>
</feature>
<dbReference type="Proteomes" id="UP001469553">
    <property type="component" value="Unassembled WGS sequence"/>
</dbReference>
<accession>A0ABV0XLA5</accession>
<sequence length="125" mass="13823">MSDEAVPHVSLSLHPEHQAKELGGVVKLSGSWGLAGHLSHQLKIPAEPETRVGTSTSEAEWVLLKVIKWKWSEPRWTGPFQVTERTTHAVRLKETRGRSQCAEAPEPGRPLEEIRENTASSQGAE</sequence>
<organism evidence="2 3">
    <name type="scientific">Ameca splendens</name>
    <dbReference type="NCBI Taxonomy" id="208324"/>
    <lineage>
        <taxon>Eukaryota</taxon>
        <taxon>Metazoa</taxon>
        <taxon>Chordata</taxon>
        <taxon>Craniata</taxon>
        <taxon>Vertebrata</taxon>
        <taxon>Euteleostomi</taxon>
        <taxon>Actinopterygii</taxon>
        <taxon>Neopterygii</taxon>
        <taxon>Teleostei</taxon>
        <taxon>Neoteleostei</taxon>
        <taxon>Acanthomorphata</taxon>
        <taxon>Ovalentaria</taxon>
        <taxon>Atherinomorphae</taxon>
        <taxon>Cyprinodontiformes</taxon>
        <taxon>Goodeidae</taxon>
        <taxon>Ameca</taxon>
    </lineage>
</organism>
<protein>
    <submittedName>
        <fullName evidence="2">Uncharacterized protein</fullName>
    </submittedName>
</protein>
<gene>
    <name evidence="2" type="ORF">AMECASPLE_038693</name>
</gene>
<name>A0ABV0XLA5_9TELE</name>
<evidence type="ECO:0000256" key="1">
    <source>
        <dbReference type="SAM" id="MobiDB-lite"/>
    </source>
</evidence>
<dbReference type="Gene3D" id="2.30.30.850">
    <property type="match status" value="1"/>
</dbReference>
<dbReference type="EMBL" id="JAHRIP010007330">
    <property type="protein sequence ID" value="MEQ2282261.1"/>
    <property type="molecule type" value="Genomic_DNA"/>
</dbReference>
<proteinExistence type="predicted"/>